<reference evidence="2" key="1">
    <citation type="journal article" date="2015" name="Nature">
        <title>Complex archaea that bridge the gap between prokaryotes and eukaryotes.</title>
        <authorList>
            <person name="Spang A."/>
            <person name="Saw J.H."/>
            <person name="Jorgensen S.L."/>
            <person name="Zaremba-Niedzwiedzka K."/>
            <person name="Martijn J."/>
            <person name="Lind A.E."/>
            <person name="van Eijk R."/>
            <person name="Schleper C."/>
            <person name="Guy L."/>
            <person name="Ettema T.J."/>
        </authorList>
    </citation>
    <scope>NUCLEOTIDE SEQUENCE</scope>
</reference>
<name>A0A0F9EU45_9ZZZZ</name>
<dbReference type="AlphaFoldDB" id="A0A0F9EU45"/>
<sequence>MQPILASRHTALQEGAFDTAKGELTVTIIEPGFNKSKGVYYPKEVLERDAQIFAGAKMFGDHQSKSERRDRPEDSVHRWVGQIGKVWTEASGAVKATAKVFDQPFKDKLAALSETGLLPEMGVSIRALGRAGRAVVQGVKTQLVESLYKARSVDFVTWPAAGGRVEMFESEKGDENDVDLIDAEALLKRRPDVVELIEASRAKPNEKEDEIMSTEAVAEIQKKLDEAEKSAKELKEASDKTIADLTKERDEQSVLAKKGQRAEVRVAVQEAVAKTDLPEPSKKRVVKQFESVESDDGLDKKIEKAVESETEFLKELAEAGKVKNVGESKKEEEDGAKELQATMVTTYLGRGQSLEEAQKNADAYVAAM</sequence>
<protein>
    <submittedName>
        <fullName evidence="2">Uncharacterized protein</fullName>
    </submittedName>
</protein>
<evidence type="ECO:0000313" key="2">
    <source>
        <dbReference type="EMBL" id="KKL77653.1"/>
    </source>
</evidence>
<organism evidence="2">
    <name type="scientific">marine sediment metagenome</name>
    <dbReference type="NCBI Taxonomy" id="412755"/>
    <lineage>
        <taxon>unclassified sequences</taxon>
        <taxon>metagenomes</taxon>
        <taxon>ecological metagenomes</taxon>
    </lineage>
</organism>
<accession>A0A0F9EU45</accession>
<gene>
    <name evidence="2" type="ORF">LCGC14_2032750</name>
</gene>
<proteinExistence type="predicted"/>
<evidence type="ECO:0000256" key="1">
    <source>
        <dbReference type="SAM" id="Coils"/>
    </source>
</evidence>
<keyword evidence="1" id="KW-0175">Coiled coil</keyword>
<comment type="caution">
    <text evidence="2">The sequence shown here is derived from an EMBL/GenBank/DDBJ whole genome shotgun (WGS) entry which is preliminary data.</text>
</comment>
<feature type="coiled-coil region" evidence="1">
    <location>
        <begin position="217"/>
        <end position="244"/>
    </location>
</feature>
<dbReference type="EMBL" id="LAZR01023689">
    <property type="protein sequence ID" value="KKL77653.1"/>
    <property type="molecule type" value="Genomic_DNA"/>
</dbReference>